<comment type="subcellular location">
    <subcellularLocation>
        <location evidence="1">Secreted</location>
    </subcellularLocation>
</comment>
<evidence type="ECO:0000313" key="7">
    <source>
        <dbReference type="Proteomes" id="UP000694865"/>
    </source>
</evidence>
<dbReference type="RefSeq" id="XP_002741900.1">
    <property type="nucleotide sequence ID" value="XM_002741854.2"/>
</dbReference>
<dbReference type="CDD" id="cd00707">
    <property type="entry name" value="Pancreat_lipase_like"/>
    <property type="match status" value="2"/>
</dbReference>
<dbReference type="InterPro" id="IPR000734">
    <property type="entry name" value="TAG_lipase"/>
</dbReference>
<keyword evidence="7" id="KW-1185">Reference proteome</keyword>
<comment type="similarity">
    <text evidence="2 4">Belongs to the AB hydrolase superfamily. Lipase family.</text>
</comment>
<name>A0ABM0H162_SACKO</name>
<dbReference type="Pfam" id="PF00151">
    <property type="entry name" value="Lipase"/>
    <property type="match status" value="2"/>
</dbReference>
<dbReference type="PANTHER" id="PTHR11610:SF178">
    <property type="entry name" value="LIPASE MEMBER H-A-LIKE PROTEIN"/>
    <property type="match status" value="1"/>
</dbReference>
<evidence type="ECO:0000256" key="4">
    <source>
        <dbReference type="RuleBase" id="RU004262"/>
    </source>
</evidence>
<dbReference type="InterPro" id="IPR013818">
    <property type="entry name" value="Lipase"/>
</dbReference>
<gene>
    <name evidence="8" type="primary">LOC100369157</name>
</gene>
<organism evidence="7 8">
    <name type="scientific">Saccoglossus kowalevskii</name>
    <name type="common">Acorn worm</name>
    <dbReference type="NCBI Taxonomy" id="10224"/>
    <lineage>
        <taxon>Eukaryota</taxon>
        <taxon>Metazoa</taxon>
        <taxon>Hemichordata</taxon>
        <taxon>Enteropneusta</taxon>
        <taxon>Harrimaniidae</taxon>
        <taxon>Saccoglossus</taxon>
    </lineage>
</organism>
<dbReference type="Gene3D" id="3.40.50.1820">
    <property type="entry name" value="alpha/beta hydrolase"/>
    <property type="match status" value="2"/>
</dbReference>
<evidence type="ECO:0000313" key="8">
    <source>
        <dbReference type="RefSeq" id="XP_002741900.1"/>
    </source>
</evidence>
<evidence type="ECO:0000256" key="5">
    <source>
        <dbReference type="SAM" id="SignalP"/>
    </source>
</evidence>
<feature type="chain" id="PRO_5045390513" evidence="5">
    <location>
        <begin position="20"/>
        <end position="674"/>
    </location>
</feature>
<feature type="domain" description="Lipase" evidence="6">
    <location>
        <begin position="39"/>
        <end position="316"/>
    </location>
</feature>
<dbReference type="InterPro" id="IPR033906">
    <property type="entry name" value="Lipase_N"/>
</dbReference>
<dbReference type="SUPFAM" id="SSF53474">
    <property type="entry name" value="alpha/beta-Hydrolases"/>
    <property type="match status" value="2"/>
</dbReference>
<dbReference type="InterPro" id="IPR029058">
    <property type="entry name" value="AB_hydrolase_fold"/>
</dbReference>
<dbReference type="PANTHER" id="PTHR11610">
    <property type="entry name" value="LIPASE"/>
    <property type="match status" value="1"/>
</dbReference>
<dbReference type="PRINTS" id="PR00821">
    <property type="entry name" value="TAGLIPASE"/>
</dbReference>
<feature type="signal peptide" evidence="5">
    <location>
        <begin position="1"/>
        <end position="19"/>
    </location>
</feature>
<feature type="domain" description="Lipase" evidence="6">
    <location>
        <begin position="378"/>
        <end position="671"/>
    </location>
</feature>
<sequence length="674" mass="75471">MARCMWLLTFASIIALGRGDTICFADLADRCFTNDPPYDNVNNLPDEPSEIDTTFWLYTKDNPTTGQNLVRTKDETLLNSDFNVNIRTKFIIHGWLNDGITQGWMYDMKDALLQNDDVNVIITDWGEGARKLYDQSVANTRVVGAEAELLARWINSIYPEYTYPDMHCIGHSLGGHTCGYMGEGLEDEIPAKLGNISGLDPAGPRFENEHELVRVDPKDAQFVEVMHTDGDPLYSLGLGIWRTCGHVDFYPNGGEDQPGCPLVGDEICDHMRAVDYYYHSISPTCVFKAYPCDISIEDCKLDAPDEFCNEMGYRAQPKPEGIFFVITADDEPKMTDICSMTRIIWLISFASVNALGQGDTICFADLDNRCFTNDPPFDNVNNLPDEPSYIDTTFWLYTKENRETGQALERTKPGTLHNSNFNVNIPTKFIIHGWLNAGITQFWMYRMKDALLDFDDVNVIITDWGEGATRLYDQSVANTRVVGVEAELLARAINAEFGYGYPDMHCIGHSLGGHTCGYMGEGLENEIPTKLGRISGLDPAGPRFENQHTLVRLDPKDAQFVDVIHTDGDPLLSLGLGIWMECGDVDFYPNGGEDQPDCSFIGSEICDHIMAATYYLNSITPTCVFKAYPCMVELELCNPSAVLEDCNEMGYRAKAEPEGVFYLTTADDEPYCFD</sequence>
<evidence type="ECO:0000259" key="6">
    <source>
        <dbReference type="Pfam" id="PF00151"/>
    </source>
</evidence>
<keyword evidence="3" id="KW-0964">Secreted</keyword>
<dbReference type="GeneID" id="100369157"/>
<keyword evidence="5" id="KW-0732">Signal</keyword>
<evidence type="ECO:0000256" key="1">
    <source>
        <dbReference type="ARBA" id="ARBA00004613"/>
    </source>
</evidence>
<proteinExistence type="inferred from homology"/>
<evidence type="ECO:0000256" key="2">
    <source>
        <dbReference type="ARBA" id="ARBA00010701"/>
    </source>
</evidence>
<accession>A0ABM0H162</accession>
<protein>
    <submittedName>
        <fullName evidence="8">Uncharacterized protein LOC100369157</fullName>
    </submittedName>
</protein>
<reference evidence="8" key="1">
    <citation type="submission" date="2025-08" db="UniProtKB">
        <authorList>
            <consortium name="RefSeq"/>
        </authorList>
    </citation>
    <scope>IDENTIFICATION</scope>
    <source>
        <tissue evidence="8">Testes</tissue>
    </source>
</reference>
<dbReference type="Proteomes" id="UP000694865">
    <property type="component" value="Unplaced"/>
</dbReference>
<evidence type="ECO:0000256" key="3">
    <source>
        <dbReference type="ARBA" id="ARBA00022525"/>
    </source>
</evidence>